<accession>A0AAV9MK72</accession>
<dbReference type="InterPro" id="IPR005162">
    <property type="entry name" value="Retrotrans_gag_dom"/>
</dbReference>
<organism evidence="2 3">
    <name type="scientific">Solanum pinnatisectum</name>
    <name type="common">tansyleaf nightshade</name>
    <dbReference type="NCBI Taxonomy" id="50273"/>
    <lineage>
        <taxon>Eukaryota</taxon>
        <taxon>Viridiplantae</taxon>
        <taxon>Streptophyta</taxon>
        <taxon>Embryophyta</taxon>
        <taxon>Tracheophyta</taxon>
        <taxon>Spermatophyta</taxon>
        <taxon>Magnoliopsida</taxon>
        <taxon>eudicotyledons</taxon>
        <taxon>Gunneridae</taxon>
        <taxon>Pentapetalae</taxon>
        <taxon>asterids</taxon>
        <taxon>lamiids</taxon>
        <taxon>Solanales</taxon>
        <taxon>Solanaceae</taxon>
        <taxon>Solanoideae</taxon>
        <taxon>Solaneae</taxon>
        <taxon>Solanum</taxon>
    </lineage>
</organism>
<reference evidence="2 3" key="1">
    <citation type="submission" date="2023-10" db="EMBL/GenBank/DDBJ databases">
        <title>Genome-Wide Identification Analysis in wild type Solanum Pinnatisectum Reveals Some Genes Defensing Phytophthora Infestans.</title>
        <authorList>
            <person name="Sun C."/>
        </authorList>
    </citation>
    <scope>NUCLEOTIDE SEQUENCE [LARGE SCALE GENOMIC DNA]</scope>
    <source>
        <strain evidence="2">LQN</strain>
        <tissue evidence="2">Leaf</tissue>
    </source>
</reference>
<dbReference type="Proteomes" id="UP001311915">
    <property type="component" value="Unassembled WGS sequence"/>
</dbReference>
<dbReference type="EMBL" id="JAWPEI010000001">
    <property type="protein sequence ID" value="KAK4737127.1"/>
    <property type="molecule type" value="Genomic_DNA"/>
</dbReference>
<dbReference type="PANTHER" id="PTHR33223">
    <property type="entry name" value="CCHC-TYPE DOMAIN-CONTAINING PROTEIN"/>
    <property type="match status" value="1"/>
</dbReference>
<feature type="domain" description="Retrotransposon gag" evidence="1">
    <location>
        <begin position="67"/>
        <end position="119"/>
    </location>
</feature>
<proteinExistence type="predicted"/>
<name>A0AAV9MK72_9SOLN</name>
<protein>
    <recommendedName>
        <fullName evidence="1">Retrotransposon gag domain-containing protein</fullName>
    </recommendedName>
</protein>
<evidence type="ECO:0000259" key="1">
    <source>
        <dbReference type="Pfam" id="PF03732"/>
    </source>
</evidence>
<comment type="caution">
    <text evidence="2">The sequence shown here is derived from an EMBL/GenBank/DDBJ whole genome shotgun (WGS) entry which is preliminary data.</text>
</comment>
<dbReference type="AlphaFoldDB" id="A0AAV9MK72"/>
<evidence type="ECO:0000313" key="2">
    <source>
        <dbReference type="EMBL" id="KAK4737127.1"/>
    </source>
</evidence>
<keyword evidence="3" id="KW-1185">Reference proteome</keyword>
<gene>
    <name evidence="2" type="ORF">R3W88_000824</name>
</gene>
<evidence type="ECO:0000313" key="3">
    <source>
        <dbReference type="Proteomes" id="UP001311915"/>
    </source>
</evidence>
<sequence length="121" mass="13877">MGAIRLPPIEGNVVFHITSTMLQFLPMKALYGGLAHEDPHEHIQNFMDVCGPFSFKNLSQESVRLMLFPFSLMGETSKWLAELPRDSITSWDELITTFHVRFFPLSTMMTLRDSIQGFKLL</sequence>
<dbReference type="PANTHER" id="PTHR33223:SF11">
    <property type="entry name" value="ELEMENT PROTEIN, PUTATIVE-RELATED"/>
    <property type="match status" value="1"/>
</dbReference>
<dbReference type="Pfam" id="PF03732">
    <property type="entry name" value="Retrotrans_gag"/>
    <property type="match status" value="1"/>
</dbReference>